<protein>
    <submittedName>
        <fullName evidence="10">Uncharacterized protein</fullName>
    </submittedName>
</protein>
<comment type="subcellular location">
    <subcellularLocation>
        <location evidence="1">Cell membrane</location>
        <topology evidence="1">Multi-pass membrane protein</topology>
    </subcellularLocation>
</comment>
<proteinExistence type="predicted"/>
<dbReference type="InterPro" id="IPR039421">
    <property type="entry name" value="Type_1_exporter"/>
</dbReference>
<evidence type="ECO:0000256" key="7">
    <source>
        <dbReference type="SAM" id="Phobius"/>
    </source>
</evidence>
<comment type="caution">
    <text evidence="10">The sequence shown here is derived from an EMBL/GenBank/DDBJ whole genome shotgun (WGS) entry which is preliminary data.</text>
</comment>
<evidence type="ECO:0000259" key="8">
    <source>
        <dbReference type="PROSITE" id="PS50893"/>
    </source>
</evidence>
<keyword evidence="2 7" id="KW-0812">Transmembrane</keyword>
<dbReference type="Pfam" id="PF00005">
    <property type="entry name" value="ABC_tran"/>
    <property type="match status" value="1"/>
</dbReference>
<dbReference type="GO" id="GO:0005886">
    <property type="term" value="C:plasma membrane"/>
    <property type="evidence" value="ECO:0007669"/>
    <property type="project" value="UniProtKB-SubCell"/>
</dbReference>
<feature type="transmembrane region" description="Helical" evidence="7">
    <location>
        <begin position="167"/>
        <end position="188"/>
    </location>
</feature>
<keyword evidence="4" id="KW-0067">ATP-binding</keyword>
<dbReference type="InterPro" id="IPR036640">
    <property type="entry name" value="ABC1_TM_sf"/>
</dbReference>
<name>M2NEM0_9FIRM</name>
<evidence type="ECO:0000259" key="9">
    <source>
        <dbReference type="PROSITE" id="PS50929"/>
    </source>
</evidence>
<dbReference type="Gene3D" id="1.20.1560.10">
    <property type="entry name" value="ABC transporter type 1, transmembrane domain"/>
    <property type="match status" value="1"/>
</dbReference>
<sequence>MDDKKNKVKFSLKELLRLIRRTHPKYLLFIIGLICLIISSAIQVYVPKIASSLVNQFQKGVDKELLIRVVGLFLVSALFSGIGGTVLGIFGERIIRNLRIELWHQLILLRIPYFDSIKSGELTSRVTNDTSQIKQLVSSTFPHTIASVITVVGTVYMMFLMDWKMSLLMVITVPSVLLIFIPIIRFGIKISHARQDAMSRFNGIITETLNEIRLVKTSNAEKQAQESADKETGNLYRLGRKEAIFDAAMQPIMTLAMMSMMFGLLAYGMARIAKGEMSIGILMSFLMYLFNLMGAMPMIGTLFSELAKAAGSTSRVVELLKTENEDYISGKIIDIKGLSLKAEYIHFYYQDDPSQLILKDISFEVKPNEVIAFAGPSGGGKSTIFSLIERFYQPVNGVIKLGDYNIEGINLSYYRSQIGFVSQDSAIMAGTVRDNLTYGLEGYYSDKQLWDVLEMAYAKTFVEEMPNQLETEVGERGSKISGGQKQRLAIARAFLRNPKILMLDEATANLDSESEAMVQKALEKLMKGRTVLVIAHRLSTIVDSDRIYFIEKGMITGSGNHLELVKSHKTYAKYVAEQFKSDTFKEREAI</sequence>
<keyword evidence="6 7" id="KW-0472">Membrane</keyword>
<evidence type="ECO:0000256" key="1">
    <source>
        <dbReference type="ARBA" id="ARBA00004651"/>
    </source>
</evidence>
<dbReference type="SUPFAM" id="SSF90123">
    <property type="entry name" value="ABC transporter transmembrane region"/>
    <property type="match status" value="1"/>
</dbReference>
<dbReference type="InterPro" id="IPR027417">
    <property type="entry name" value="P-loop_NTPase"/>
</dbReference>
<keyword evidence="3" id="KW-0547">Nucleotide-binding</keyword>
<accession>M2NEM0</accession>
<evidence type="ECO:0000256" key="5">
    <source>
        <dbReference type="ARBA" id="ARBA00022989"/>
    </source>
</evidence>
<evidence type="ECO:0000313" key="11">
    <source>
        <dbReference type="Proteomes" id="UP000011758"/>
    </source>
</evidence>
<dbReference type="PROSITE" id="PS50893">
    <property type="entry name" value="ABC_TRANSPORTER_2"/>
    <property type="match status" value="1"/>
</dbReference>
<dbReference type="FunFam" id="3.40.50.300:FF:000218">
    <property type="entry name" value="Multidrug ABC transporter ATP-binding protein"/>
    <property type="match status" value="1"/>
</dbReference>
<feature type="transmembrane region" description="Helical" evidence="7">
    <location>
        <begin position="279"/>
        <end position="303"/>
    </location>
</feature>
<evidence type="ECO:0000256" key="3">
    <source>
        <dbReference type="ARBA" id="ARBA00022741"/>
    </source>
</evidence>
<reference evidence="10 11" key="1">
    <citation type="submission" date="2013-02" db="EMBL/GenBank/DDBJ databases">
        <title>The Genome Sequence of Lactobacillus catenaformis F0143.</title>
        <authorList>
            <consortium name="The Broad Institute Genome Sequencing Platform"/>
            <person name="Earl A."/>
            <person name="Ward D."/>
            <person name="Feldgarden M."/>
            <person name="Gevers D."/>
            <person name="Izard J."/>
            <person name="Blanton J.M."/>
            <person name="Mathney J."/>
            <person name="Dewhirst F.E."/>
            <person name="Young S.K."/>
            <person name="Zeng Q."/>
            <person name="Gargeya S."/>
            <person name="Fitzgerald M."/>
            <person name="Haas B."/>
            <person name="Abouelleil A."/>
            <person name="Alvarado L."/>
            <person name="Arachchi H.M."/>
            <person name="Berlin A."/>
            <person name="Chapman S.B."/>
            <person name="Gearin G."/>
            <person name="Goldberg J."/>
            <person name="Griggs A."/>
            <person name="Gujja S."/>
            <person name="Hansen M."/>
            <person name="Heiman D."/>
            <person name="Howarth C."/>
            <person name="Larimer J."/>
            <person name="Lui A."/>
            <person name="MacDonald P.J.P."/>
            <person name="McCowen C."/>
            <person name="Montmayeur A."/>
            <person name="Murphy C."/>
            <person name="Neiman D."/>
            <person name="Pearson M."/>
            <person name="Priest M."/>
            <person name="Roberts A."/>
            <person name="Saif S."/>
            <person name="Shea T."/>
            <person name="Sisk P."/>
            <person name="Stolte C."/>
            <person name="Sykes S."/>
            <person name="Wortman J."/>
            <person name="Nusbaum C."/>
            <person name="Birren B."/>
        </authorList>
    </citation>
    <scope>NUCLEOTIDE SEQUENCE [LARGE SCALE GENOMIC DNA]</scope>
    <source>
        <strain evidence="10 11">OT 569</strain>
    </source>
</reference>
<dbReference type="SUPFAM" id="SSF52540">
    <property type="entry name" value="P-loop containing nucleoside triphosphate hydrolases"/>
    <property type="match status" value="1"/>
</dbReference>
<dbReference type="RefSeq" id="WP_004803133.1">
    <property type="nucleotide sequence ID" value="NZ_KB446648.1"/>
</dbReference>
<dbReference type="BioCyc" id="ECAT999415-HMP:GTTI-1246-MONOMER"/>
<dbReference type="InterPro" id="IPR011527">
    <property type="entry name" value="ABC1_TM_dom"/>
</dbReference>
<dbReference type="PROSITE" id="PS50929">
    <property type="entry name" value="ABC_TM1F"/>
    <property type="match status" value="1"/>
</dbReference>
<dbReference type="InterPro" id="IPR003439">
    <property type="entry name" value="ABC_transporter-like_ATP-bd"/>
</dbReference>
<dbReference type="Gene3D" id="3.40.50.300">
    <property type="entry name" value="P-loop containing nucleotide triphosphate hydrolases"/>
    <property type="match status" value="1"/>
</dbReference>
<dbReference type="PATRIC" id="fig|999415.3.peg.1231"/>
<dbReference type="Proteomes" id="UP000011758">
    <property type="component" value="Unassembled WGS sequence"/>
</dbReference>
<dbReference type="PROSITE" id="PS00211">
    <property type="entry name" value="ABC_TRANSPORTER_1"/>
    <property type="match status" value="1"/>
</dbReference>
<dbReference type="AlphaFoldDB" id="M2NEM0"/>
<dbReference type="PANTHER" id="PTHR43394">
    <property type="entry name" value="ATP-DEPENDENT PERMEASE MDL1, MITOCHONDRIAL"/>
    <property type="match status" value="1"/>
</dbReference>
<dbReference type="GO" id="GO:0015421">
    <property type="term" value="F:ABC-type oligopeptide transporter activity"/>
    <property type="evidence" value="ECO:0007669"/>
    <property type="project" value="TreeGrafter"/>
</dbReference>
<dbReference type="Pfam" id="PF00664">
    <property type="entry name" value="ABC_membrane"/>
    <property type="match status" value="1"/>
</dbReference>
<gene>
    <name evidence="10" type="ORF">HMPREF9943_01212</name>
</gene>
<evidence type="ECO:0000256" key="2">
    <source>
        <dbReference type="ARBA" id="ARBA00022692"/>
    </source>
</evidence>
<dbReference type="SMART" id="SM00382">
    <property type="entry name" value="AAA"/>
    <property type="match status" value="1"/>
</dbReference>
<keyword evidence="5 7" id="KW-1133">Transmembrane helix</keyword>
<dbReference type="PANTHER" id="PTHR43394:SF1">
    <property type="entry name" value="ATP-BINDING CASSETTE SUB-FAMILY B MEMBER 10, MITOCHONDRIAL"/>
    <property type="match status" value="1"/>
</dbReference>
<dbReference type="InterPro" id="IPR003593">
    <property type="entry name" value="AAA+_ATPase"/>
</dbReference>
<feature type="transmembrane region" description="Helical" evidence="7">
    <location>
        <begin position="66"/>
        <end position="90"/>
    </location>
</feature>
<dbReference type="STRING" id="999415.HMPREF9943_01212"/>
<organism evidence="10 11">
    <name type="scientific">Eggerthia catenaformis OT 569 = DSM 20559</name>
    <dbReference type="NCBI Taxonomy" id="999415"/>
    <lineage>
        <taxon>Bacteria</taxon>
        <taxon>Bacillati</taxon>
        <taxon>Bacillota</taxon>
        <taxon>Erysipelotrichia</taxon>
        <taxon>Erysipelotrichales</taxon>
        <taxon>Coprobacillaceae</taxon>
        <taxon>Eggerthia</taxon>
    </lineage>
</organism>
<evidence type="ECO:0000256" key="4">
    <source>
        <dbReference type="ARBA" id="ARBA00022840"/>
    </source>
</evidence>
<dbReference type="eggNOG" id="COG1132">
    <property type="taxonomic scope" value="Bacteria"/>
</dbReference>
<keyword evidence="11" id="KW-1185">Reference proteome</keyword>
<evidence type="ECO:0000256" key="6">
    <source>
        <dbReference type="ARBA" id="ARBA00023136"/>
    </source>
</evidence>
<dbReference type="EMBL" id="AGEJ01000018">
    <property type="protein sequence ID" value="EMD16658.1"/>
    <property type="molecule type" value="Genomic_DNA"/>
</dbReference>
<dbReference type="GO" id="GO:0016887">
    <property type="term" value="F:ATP hydrolysis activity"/>
    <property type="evidence" value="ECO:0007669"/>
    <property type="project" value="InterPro"/>
</dbReference>
<dbReference type="InterPro" id="IPR017871">
    <property type="entry name" value="ABC_transporter-like_CS"/>
</dbReference>
<feature type="transmembrane region" description="Helical" evidence="7">
    <location>
        <begin position="247"/>
        <end position="267"/>
    </location>
</feature>
<dbReference type="CDD" id="cd18551">
    <property type="entry name" value="ABC_6TM_LmrA_like"/>
    <property type="match status" value="1"/>
</dbReference>
<feature type="transmembrane region" description="Helical" evidence="7">
    <location>
        <begin position="26"/>
        <end position="46"/>
    </location>
</feature>
<evidence type="ECO:0000313" key="10">
    <source>
        <dbReference type="EMBL" id="EMD16658.1"/>
    </source>
</evidence>
<feature type="domain" description="ABC transporter" evidence="8">
    <location>
        <begin position="340"/>
        <end position="577"/>
    </location>
</feature>
<dbReference type="GO" id="GO:0005524">
    <property type="term" value="F:ATP binding"/>
    <property type="evidence" value="ECO:0007669"/>
    <property type="project" value="UniProtKB-KW"/>
</dbReference>
<feature type="domain" description="ABC transmembrane type-1" evidence="9">
    <location>
        <begin position="30"/>
        <end position="308"/>
    </location>
</feature>